<feature type="domain" description="Peptidase S26" evidence="10">
    <location>
        <begin position="4"/>
        <end position="228"/>
    </location>
</feature>
<evidence type="ECO:0000256" key="5">
    <source>
        <dbReference type="ARBA" id="ARBA00022692"/>
    </source>
</evidence>
<dbReference type="Gene3D" id="2.10.109.10">
    <property type="entry name" value="Umud Fragment, subunit A"/>
    <property type="match status" value="1"/>
</dbReference>
<evidence type="ECO:0000256" key="7">
    <source>
        <dbReference type="ARBA" id="ARBA00023136"/>
    </source>
</evidence>
<feature type="active site" evidence="8">
    <location>
        <position position="87"/>
    </location>
</feature>
<sequence length="243" mass="28023">MFKKIAQLIVLLAMLRGCIAYVFNLVPTASMAPTIMPRDFIVVNRLAYNLKVPMIDSTIATLNQAKRGDIVIFKQPNTLEPQEEFVKRVIGIEGDHIQYDQKTGLVSIIPNYERNNCKINHCEIQTYRQQGELNYINSETSLQSRQGEDLTLIERTEQIGNILHSILLTKVRYDQSAHYFKQNNLSLGEWIVPEGHYFVMGDFRENSIDSRFFGFVPQDNLMAKAITVAFNPRQQNRVLRKIQ</sequence>
<keyword evidence="9 11" id="KW-0378">Hydrolase</keyword>
<dbReference type="GO" id="GO:0005886">
    <property type="term" value="C:plasma membrane"/>
    <property type="evidence" value="ECO:0007669"/>
    <property type="project" value="UniProtKB-SubCell"/>
</dbReference>
<gene>
    <name evidence="11" type="primary">lepB_1</name>
    <name evidence="11" type="ORF">HMPREF1052_0716</name>
</gene>
<comment type="similarity">
    <text evidence="2 9">Belongs to the peptidase S26 family.</text>
</comment>
<dbReference type="GO" id="GO:0004252">
    <property type="term" value="F:serine-type endopeptidase activity"/>
    <property type="evidence" value="ECO:0007669"/>
    <property type="project" value="InterPro"/>
</dbReference>
<dbReference type="InterPro" id="IPR000223">
    <property type="entry name" value="Pept_S26A_signal_pept_1"/>
</dbReference>
<dbReference type="GO" id="GO:0006465">
    <property type="term" value="P:signal peptide processing"/>
    <property type="evidence" value="ECO:0007669"/>
    <property type="project" value="InterPro"/>
</dbReference>
<keyword evidence="4" id="KW-1003">Cell membrane</keyword>
<dbReference type="PANTHER" id="PTHR43390:SF1">
    <property type="entry name" value="CHLOROPLAST PROCESSING PEPTIDASE"/>
    <property type="match status" value="1"/>
</dbReference>
<evidence type="ECO:0000313" key="12">
    <source>
        <dbReference type="Proteomes" id="UP000006457"/>
    </source>
</evidence>
<dbReference type="InterPro" id="IPR036286">
    <property type="entry name" value="LexA/Signal_pep-like_sf"/>
</dbReference>
<proteinExistence type="inferred from homology"/>
<dbReference type="NCBIfam" id="TIGR02227">
    <property type="entry name" value="sigpep_I_bact"/>
    <property type="match status" value="1"/>
</dbReference>
<keyword evidence="7" id="KW-0472">Membrane</keyword>
<evidence type="ECO:0000256" key="6">
    <source>
        <dbReference type="ARBA" id="ARBA00022989"/>
    </source>
</evidence>
<evidence type="ECO:0000256" key="4">
    <source>
        <dbReference type="ARBA" id="ARBA00022475"/>
    </source>
</evidence>
<evidence type="ECO:0000256" key="3">
    <source>
        <dbReference type="ARBA" id="ARBA00019232"/>
    </source>
</evidence>
<keyword evidence="12" id="KW-1185">Reference proteome</keyword>
<dbReference type="CDD" id="cd06530">
    <property type="entry name" value="S26_SPase_I"/>
    <property type="match status" value="1"/>
</dbReference>
<dbReference type="PRINTS" id="PR00727">
    <property type="entry name" value="LEADERPTASE"/>
</dbReference>
<dbReference type="SUPFAM" id="SSF51306">
    <property type="entry name" value="LexA/Signal peptidase"/>
    <property type="match status" value="1"/>
</dbReference>
<dbReference type="EMBL" id="AJSX01000047">
    <property type="protein sequence ID" value="EIJ67263.1"/>
    <property type="molecule type" value="Genomic_DNA"/>
</dbReference>
<evidence type="ECO:0000256" key="2">
    <source>
        <dbReference type="ARBA" id="ARBA00009370"/>
    </source>
</evidence>
<comment type="subcellular location">
    <subcellularLocation>
        <location evidence="1">Cell membrane</location>
        <topology evidence="1">Multi-pass membrane protein</topology>
    </subcellularLocation>
    <subcellularLocation>
        <location evidence="9">Membrane</location>
        <topology evidence="9">Multi-pass membrane protein</topology>
    </subcellularLocation>
</comment>
<dbReference type="Pfam" id="PF10502">
    <property type="entry name" value="Peptidase_S26"/>
    <property type="match status" value="1"/>
</dbReference>
<accession>I3D6C0</accession>
<evidence type="ECO:0000259" key="10">
    <source>
        <dbReference type="Pfam" id="PF10502"/>
    </source>
</evidence>
<dbReference type="PATRIC" id="fig|1095749.3.peg.2051"/>
<protein>
    <recommendedName>
        <fullName evidence="3 9">Signal peptidase I</fullName>
        <ecNumber evidence="9">3.4.21.89</ecNumber>
    </recommendedName>
</protein>
<dbReference type="RefSeq" id="WP_005761729.1">
    <property type="nucleotide sequence ID" value="NZ_AJSX01000047.1"/>
</dbReference>
<dbReference type="Proteomes" id="UP000006457">
    <property type="component" value="Unassembled WGS sequence"/>
</dbReference>
<dbReference type="Gene3D" id="2.170.230.10">
    <property type="match status" value="1"/>
</dbReference>
<evidence type="ECO:0000256" key="1">
    <source>
        <dbReference type="ARBA" id="ARBA00004651"/>
    </source>
</evidence>
<dbReference type="AlphaFoldDB" id="I3D6C0"/>
<evidence type="ECO:0000256" key="8">
    <source>
        <dbReference type="PIRSR" id="PIRSR600223-1"/>
    </source>
</evidence>
<dbReference type="eggNOG" id="COG0681">
    <property type="taxonomic scope" value="Bacteria"/>
</dbReference>
<comment type="caution">
    <text evidence="11">The sequence shown here is derived from an EMBL/GenBank/DDBJ whole genome shotgun (WGS) entry which is preliminary data.</text>
</comment>
<dbReference type="InterPro" id="IPR019766">
    <property type="entry name" value="Sign_pep_all-beta_subdom"/>
</dbReference>
<dbReference type="EC" id="3.4.21.89" evidence="9"/>
<reference evidence="11 12" key="1">
    <citation type="submission" date="2012-03" db="EMBL/GenBank/DDBJ databases">
        <authorList>
            <person name="Harkins D.M."/>
            <person name="Madupu R."/>
            <person name="Durkin A.S."/>
            <person name="Torralba M."/>
            <person name="Methe B."/>
            <person name="Sutton G.G."/>
            <person name="Nelson K.E."/>
        </authorList>
    </citation>
    <scope>NUCLEOTIDE SEQUENCE [LARGE SCALE GENOMIC DNA]</scope>
    <source>
        <strain evidence="11 12">CCUG 2042</strain>
    </source>
</reference>
<evidence type="ECO:0000313" key="11">
    <source>
        <dbReference type="EMBL" id="EIJ67263.1"/>
    </source>
</evidence>
<keyword evidence="9" id="KW-0645">Protease</keyword>
<keyword evidence="5" id="KW-0812">Transmembrane</keyword>
<keyword evidence="6" id="KW-1133">Transmembrane helix</keyword>
<comment type="catalytic activity">
    <reaction evidence="9">
        <text>Cleavage of hydrophobic, N-terminal signal or leader sequences from secreted and periplasmic proteins.</text>
        <dbReference type="EC" id="3.4.21.89"/>
    </reaction>
</comment>
<feature type="active site" evidence="8">
    <location>
        <position position="30"/>
    </location>
</feature>
<name>I3D6C0_9PAST</name>
<dbReference type="PANTHER" id="PTHR43390">
    <property type="entry name" value="SIGNAL PEPTIDASE I"/>
    <property type="match status" value="1"/>
</dbReference>
<dbReference type="InterPro" id="IPR019533">
    <property type="entry name" value="Peptidase_S26"/>
</dbReference>
<evidence type="ECO:0000256" key="9">
    <source>
        <dbReference type="RuleBase" id="RU362042"/>
    </source>
</evidence>
<dbReference type="GO" id="GO:0009003">
    <property type="term" value="F:signal peptidase activity"/>
    <property type="evidence" value="ECO:0007669"/>
    <property type="project" value="UniProtKB-EC"/>
</dbReference>
<organism evidence="11 12">
    <name type="scientific">Pasteurella bettyae CCUG 2042</name>
    <dbReference type="NCBI Taxonomy" id="1095749"/>
    <lineage>
        <taxon>Bacteria</taxon>
        <taxon>Pseudomonadati</taxon>
        <taxon>Pseudomonadota</taxon>
        <taxon>Gammaproteobacteria</taxon>
        <taxon>Pasteurellales</taxon>
        <taxon>Pasteurellaceae</taxon>
        <taxon>Pasteurella</taxon>
    </lineage>
</organism>